<dbReference type="Gene3D" id="3.40.30.10">
    <property type="entry name" value="Glutaredoxin"/>
    <property type="match status" value="1"/>
</dbReference>
<dbReference type="PROSITE" id="PS51354">
    <property type="entry name" value="GLUTAREDOXIN_2"/>
    <property type="match status" value="1"/>
</dbReference>
<reference evidence="2 3" key="1">
    <citation type="journal article" date="2017" name="Viruses">
        <title>Phage Biodiversity in Artisanal Cheese Wheys Reflects the Complexity of the Fermentation Process.</title>
        <authorList>
            <person name="Mahony J."/>
            <person name="Moscarelli A."/>
            <person name="Kelleher P."/>
            <person name="Lugli G.A."/>
            <person name="Ventura M."/>
            <person name="Settanni L."/>
            <person name="van Sinderen D."/>
        </authorList>
    </citation>
    <scope>NUCLEOTIDE SEQUENCE [LARGE SCALE GENOMIC DNA]</scope>
</reference>
<organism evidence="2 3">
    <name type="scientific">Lactococcus phage LW31</name>
    <dbReference type="NCBI Taxonomy" id="1965478"/>
    <lineage>
        <taxon>Viruses</taxon>
        <taxon>Duplodnaviria</taxon>
        <taxon>Heunggongvirae</taxon>
        <taxon>Uroviricota</taxon>
        <taxon>Caudoviricetes</taxon>
        <taxon>Teubervirus</taxon>
        <taxon>Teubervirus LW31</taxon>
    </lineage>
</organism>
<name>A0A1W6JHB3_9CAUD</name>
<feature type="domain" description="Glutaredoxin" evidence="1">
    <location>
        <begin position="2"/>
        <end position="57"/>
    </location>
</feature>
<evidence type="ECO:0000313" key="2">
    <source>
        <dbReference type="EMBL" id="ARM65620.1"/>
    </source>
</evidence>
<dbReference type="GO" id="GO:0009055">
    <property type="term" value="F:electron transfer activity"/>
    <property type="evidence" value="ECO:0007669"/>
    <property type="project" value="TreeGrafter"/>
</dbReference>
<dbReference type="Proteomes" id="UP000224502">
    <property type="component" value="Segment"/>
</dbReference>
<dbReference type="SUPFAM" id="SSF52833">
    <property type="entry name" value="Thioredoxin-like"/>
    <property type="match status" value="1"/>
</dbReference>
<dbReference type="InterPro" id="IPR036249">
    <property type="entry name" value="Thioredoxin-like_sf"/>
</dbReference>
<dbReference type="EMBL" id="KY554762">
    <property type="protein sequence ID" value="ARM65620.1"/>
    <property type="molecule type" value="Genomic_DNA"/>
</dbReference>
<dbReference type="CDD" id="cd02976">
    <property type="entry name" value="NrdH"/>
    <property type="match status" value="1"/>
</dbReference>
<evidence type="ECO:0000259" key="1">
    <source>
        <dbReference type="Pfam" id="PF00462"/>
    </source>
</evidence>
<dbReference type="InterPro" id="IPR051548">
    <property type="entry name" value="Grx-like_ET"/>
</dbReference>
<dbReference type="PANTHER" id="PTHR34386">
    <property type="entry name" value="GLUTAREDOXIN"/>
    <property type="match status" value="1"/>
</dbReference>
<keyword evidence="3" id="KW-1185">Reference proteome</keyword>
<gene>
    <name evidence="2" type="ORF">LW31_018</name>
</gene>
<dbReference type="InterPro" id="IPR002109">
    <property type="entry name" value="Glutaredoxin"/>
</dbReference>
<protein>
    <submittedName>
        <fullName evidence="2">Glutaredoxin</fullName>
    </submittedName>
</protein>
<accession>A0A1W6JHB3</accession>
<evidence type="ECO:0000313" key="3">
    <source>
        <dbReference type="Proteomes" id="UP000224502"/>
    </source>
</evidence>
<proteinExistence type="predicted"/>
<dbReference type="PANTHER" id="PTHR34386:SF1">
    <property type="entry name" value="GLUTAREDOXIN-LIKE PROTEIN NRDH"/>
    <property type="match status" value="1"/>
</dbReference>
<sequence length="78" mass="9030">MITVYSKPNCMQCKMVKKWFTDRSIPFTTIDITDDEDSITQLKEFGYKTVPVTFIDDYSFAGFDVNGLRQVEVLYNGN</sequence>
<dbReference type="Pfam" id="PF00462">
    <property type="entry name" value="Glutaredoxin"/>
    <property type="match status" value="1"/>
</dbReference>